<dbReference type="RefSeq" id="WP_344293517.1">
    <property type="nucleotide sequence ID" value="NZ_BAAAPF010000279.1"/>
</dbReference>
<evidence type="ECO:0000256" key="1">
    <source>
        <dbReference type="SAM" id="SignalP"/>
    </source>
</evidence>
<dbReference type="InterPro" id="IPR015943">
    <property type="entry name" value="WD40/YVTN_repeat-like_dom_sf"/>
</dbReference>
<accession>A0ABN1ZKN3</accession>
<comment type="caution">
    <text evidence="2">The sequence shown here is derived from an EMBL/GenBank/DDBJ whole genome shotgun (WGS) entry which is preliminary data.</text>
</comment>
<evidence type="ECO:0000313" key="2">
    <source>
        <dbReference type="EMBL" id="GAA1500532.1"/>
    </source>
</evidence>
<dbReference type="SUPFAM" id="SSF50952">
    <property type="entry name" value="Soluble quinoprotein glucose dehydrogenase"/>
    <property type="match status" value="1"/>
</dbReference>
<reference evidence="2 3" key="1">
    <citation type="journal article" date="2019" name="Int. J. Syst. Evol. Microbiol.">
        <title>The Global Catalogue of Microorganisms (GCM) 10K type strain sequencing project: providing services to taxonomists for standard genome sequencing and annotation.</title>
        <authorList>
            <consortium name="The Broad Institute Genomics Platform"/>
            <consortium name="The Broad Institute Genome Sequencing Center for Infectious Disease"/>
            <person name="Wu L."/>
            <person name="Ma J."/>
        </authorList>
    </citation>
    <scope>NUCLEOTIDE SEQUENCE [LARGE SCALE GENOMIC DNA]</scope>
    <source>
        <strain evidence="2 3">JCM 15481</strain>
    </source>
</reference>
<organism evidence="2 3">
    <name type="scientific">Streptomyces synnematoformans</name>
    <dbReference type="NCBI Taxonomy" id="415721"/>
    <lineage>
        <taxon>Bacteria</taxon>
        <taxon>Bacillati</taxon>
        <taxon>Actinomycetota</taxon>
        <taxon>Actinomycetes</taxon>
        <taxon>Kitasatosporales</taxon>
        <taxon>Streptomycetaceae</taxon>
        <taxon>Streptomyces</taxon>
    </lineage>
</organism>
<keyword evidence="3" id="KW-1185">Reference proteome</keyword>
<dbReference type="InterPro" id="IPR006311">
    <property type="entry name" value="TAT_signal"/>
</dbReference>
<dbReference type="Proteomes" id="UP001500443">
    <property type="component" value="Unassembled WGS sequence"/>
</dbReference>
<protein>
    <recommendedName>
        <fullName evidence="4">ScyD/ScyE family protein</fullName>
    </recommendedName>
</protein>
<evidence type="ECO:0008006" key="4">
    <source>
        <dbReference type="Google" id="ProtNLM"/>
    </source>
</evidence>
<sequence length="388" mass="40174">MRGLSKSRLLAAAALALALAGGGVGSSSPVAEAAYAAGGPGGSGTLTADAPVTVVASGLHEPRSLTWGPDGRLLVAEAGTPGGACAGPDLDSLACFGLRGTVADVSSGTPERIVTGLPSNFNTGESVGPNGVKYLDGRLYVLAPGSPYGVPSWVPNRLERKLKRQYGALIDITHGHAVVKANPGEVNYRWMQENHPEYFEHPGFDANVYDMTPKPGGGLYVIDSASNTLSSIDRRGHVEVLDFMPYTPAGTDAVPTCIDTGPDGALYMGQLTGYGNSGTAANVYRYDPDVGDWEVWQSGFSTITGCGFGTGGDFYVTEMATTGMPWTGDPEGDVIQIAEDGTRTTLAEGELLAPHGFLAGPDGSVYVANNSQMWPRGQATDGQVVKIG</sequence>
<keyword evidence="1" id="KW-0732">Signal</keyword>
<gene>
    <name evidence="2" type="ORF">GCM10009802_56030</name>
</gene>
<proteinExistence type="predicted"/>
<dbReference type="EMBL" id="BAAAPF010000279">
    <property type="protein sequence ID" value="GAA1500532.1"/>
    <property type="molecule type" value="Genomic_DNA"/>
</dbReference>
<feature type="chain" id="PRO_5045429522" description="ScyD/ScyE family protein" evidence="1">
    <location>
        <begin position="34"/>
        <end position="388"/>
    </location>
</feature>
<dbReference type="PROSITE" id="PS51318">
    <property type="entry name" value="TAT"/>
    <property type="match status" value="1"/>
</dbReference>
<dbReference type="NCBIfam" id="NF033206">
    <property type="entry name" value="ScyE_fam"/>
    <property type="match status" value="1"/>
</dbReference>
<dbReference type="Gene3D" id="2.130.10.10">
    <property type="entry name" value="YVTN repeat-like/Quinoprotein amine dehydrogenase"/>
    <property type="match status" value="1"/>
</dbReference>
<name>A0ABN1ZKN3_9ACTN</name>
<evidence type="ECO:0000313" key="3">
    <source>
        <dbReference type="Proteomes" id="UP001500443"/>
    </source>
</evidence>
<feature type="signal peptide" evidence="1">
    <location>
        <begin position="1"/>
        <end position="33"/>
    </location>
</feature>
<dbReference type="InterPro" id="IPR048031">
    <property type="entry name" value="ScyD/ScyE-like"/>
</dbReference>
<dbReference type="InterPro" id="IPR011041">
    <property type="entry name" value="Quinoprot_gluc/sorb_DH_b-prop"/>
</dbReference>
<dbReference type="SUPFAM" id="SSF63829">
    <property type="entry name" value="Calcium-dependent phosphotriesterase"/>
    <property type="match status" value="1"/>
</dbReference>